<organism evidence="5 6">
    <name type="scientific">Faecalibacillus intestinalis</name>
    <dbReference type="NCBI Taxonomy" id="1982626"/>
    <lineage>
        <taxon>Bacteria</taxon>
        <taxon>Bacillati</taxon>
        <taxon>Bacillota</taxon>
        <taxon>Erysipelotrichia</taxon>
        <taxon>Erysipelotrichales</taxon>
        <taxon>Coprobacillaceae</taxon>
        <taxon>Faecalibacillus</taxon>
    </lineage>
</organism>
<feature type="transmembrane region" description="Helical" evidence="2">
    <location>
        <begin position="81"/>
        <end position="98"/>
    </location>
</feature>
<dbReference type="RefSeq" id="WP_107030691.1">
    <property type="nucleotide sequence ID" value="NZ_DBGCSN010000013.1"/>
</dbReference>
<sequence>MKQNKFMRFMTSRALILTLQVVASGVLLYFVYLTKLLPVKYFAILAAVLAVLVLLFWIIIQTGKKKIVEGKTSKRTIISKVLSLIVSIVLVIGSTFAARGNTFLNNVQTTTQKYAINVIVLKDGDYGTASLDGLKGVNFGRSYEKEKATLNKALAQMEETIDTQKYTTYDTYSQLADALYNKEVDAIVVGTQYKSMLELNHEGFDEETRIVKTYEFDKKAKSVTTAVTDVTEKPFNVYVTGIDTYGSVSTVSRSDVNLIVTVNPKTKQILMTSIPRDCEIELHKNGKMDKLTHTGIYGVEETISTIEDFLDLDVNYYARTNFSGITNIIDALGGVTVDSDYEFTTRHGNYHIVKGENELDGDKGLCFVRERYNLPSGDYDRGRNQQKLLKAMLNKAMSPKIITNFQRILTAIEGCFETNMSSDEIKSLINMQLDDNAEWDVFNVQLDGKGYMTDQTYSMHGTSIYVMKPYASYVKKITKLIDCVENGDKITENDVKGLGGE</sequence>
<dbReference type="Pfam" id="PF03816">
    <property type="entry name" value="LytR_cpsA_psr"/>
    <property type="match status" value="1"/>
</dbReference>
<keyword evidence="2" id="KW-1133">Transmembrane helix</keyword>
<comment type="similarity">
    <text evidence="1">Belongs to the LytR/CpsA/Psr (LCP) family.</text>
</comment>
<feature type="domain" description="SsuA/THI5-like" evidence="4">
    <location>
        <begin position="106"/>
        <end position="216"/>
    </location>
</feature>
<evidence type="ECO:0008006" key="7">
    <source>
        <dbReference type="Google" id="ProtNLM"/>
    </source>
</evidence>
<feature type="transmembrane region" description="Helical" evidence="2">
    <location>
        <begin position="39"/>
        <end position="60"/>
    </location>
</feature>
<evidence type="ECO:0000259" key="3">
    <source>
        <dbReference type="Pfam" id="PF03816"/>
    </source>
</evidence>
<reference evidence="5 6" key="1">
    <citation type="journal article" date="2019" name="Int. J. Syst. Evol. Microbiol.">
        <title>Faecalibacillus intestinalis gen. nov., sp. nov. and Faecalibacillus faecis sp. nov., isolated from human faeces.</title>
        <authorList>
            <person name="Seo B."/>
            <person name="Jeon K."/>
            <person name="Baek I."/>
            <person name="Lee Y.M."/>
            <person name="Baek K."/>
            <person name="Ko G."/>
        </authorList>
    </citation>
    <scope>NUCLEOTIDE SEQUENCE [LARGE SCALE GENOMIC DNA]</scope>
    <source>
        <strain evidence="5 6">SNUG30099</strain>
    </source>
</reference>
<keyword evidence="2" id="KW-0472">Membrane</keyword>
<comment type="caution">
    <text evidence="5">The sequence shown here is derived from an EMBL/GenBank/DDBJ whole genome shotgun (WGS) entry which is preliminary data.</text>
</comment>
<evidence type="ECO:0000313" key="6">
    <source>
        <dbReference type="Proteomes" id="UP000240974"/>
    </source>
</evidence>
<dbReference type="Gene3D" id="3.40.190.10">
    <property type="entry name" value="Periplasmic binding protein-like II"/>
    <property type="match status" value="1"/>
</dbReference>
<dbReference type="PANTHER" id="PTHR33392:SF6">
    <property type="entry name" value="POLYISOPRENYL-TEICHOIC ACID--PEPTIDOGLYCAN TEICHOIC ACID TRANSFERASE TAGU"/>
    <property type="match status" value="1"/>
</dbReference>
<gene>
    <name evidence="5" type="ORF">C7U54_14110</name>
</gene>
<evidence type="ECO:0000259" key="4">
    <source>
        <dbReference type="Pfam" id="PF09084"/>
    </source>
</evidence>
<dbReference type="Gene3D" id="3.40.630.190">
    <property type="entry name" value="LCP protein"/>
    <property type="match status" value="1"/>
</dbReference>
<keyword evidence="2" id="KW-0812">Transmembrane</keyword>
<dbReference type="InterPro" id="IPR050922">
    <property type="entry name" value="LytR/CpsA/Psr_CW_biosynth"/>
</dbReference>
<evidence type="ECO:0000256" key="1">
    <source>
        <dbReference type="ARBA" id="ARBA00006068"/>
    </source>
</evidence>
<dbReference type="PANTHER" id="PTHR33392">
    <property type="entry name" value="POLYISOPRENYL-TEICHOIC ACID--PEPTIDOGLYCAN TEICHOIC ACID TRANSFERASE TAGU"/>
    <property type="match status" value="1"/>
</dbReference>
<proteinExistence type="inferred from homology"/>
<evidence type="ECO:0000313" key="5">
    <source>
        <dbReference type="EMBL" id="PST35535.1"/>
    </source>
</evidence>
<dbReference type="NCBIfam" id="TIGR00350">
    <property type="entry name" value="lytR_cpsA_psr"/>
    <property type="match status" value="1"/>
</dbReference>
<dbReference type="Proteomes" id="UP000240974">
    <property type="component" value="Unassembled WGS sequence"/>
</dbReference>
<feature type="domain" description="Cell envelope-related transcriptional attenuator" evidence="3">
    <location>
        <begin position="253"/>
        <end position="397"/>
    </location>
</feature>
<feature type="transmembrane region" description="Helical" evidence="2">
    <location>
        <begin position="12"/>
        <end position="33"/>
    </location>
</feature>
<accession>A0A2T3FJR7</accession>
<dbReference type="Pfam" id="PF09084">
    <property type="entry name" value="NMT1"/>
    <property type="match status" value="1"/>
</dbReference>
<evidence type="ECO:0000256" key="2">
    <source>
        <dbReference type="SAM" id="Phobius"/>
    </source>
</evidence>
<name>A0A2T3FJR7_9FIRM</name>
<dbReference type="InterPro" id="IPR015168">
    <property type="entry name" value="SsuA/THI5"/>
</dbReference>
<dbReference type="AlphaFoldDB" id="A0A2T3FJR7"/>
<keyword evidence="6" id="KW-1185">Reference proteome</keyword>
<dbReference type="InterPro" id="IPR004474">
    <property type="entry name" value="LytR_CpsA_psr"/>
</dbReference>
<protein>
    <recommendedName>
        <fullName evidence="7">LytR family transcriptional regulator</fullName>
    </recommendedName>
</protein>
<dbReference type="EMBL" id="PYLQ01000035">
    <property type="protein sequence ID" value="PST35535.1"/>
    <property type="molecule type" value="Genomic_DNA"/>
</dbReference>